<evidence type="ECO:0000313" key="2">
    <source>
        <dbReference type="Proteomes" id="UP000193648"/>
    </source>
</evidence>
<accession>A0A1Y2GYD2</accession>
<dbReference type="AlphaFoldDB" id="A0A1Y2GYD2"/>
<evidence type="ECO:0000313" key="1">
    <source>
        <dbReference type="EMBL" id="ORZ27287.1"/>
    </source>
</evidence>
<dbReference type="Proteomes" id="UP000193648">
    <property type="component" value="Unassembled WGS sequence"/>
</dbReference>
<dbReference type="EMBL" id="MCFF01000004">
    <property type="protein sequence ID" value="ORZ27287.1"/>
    <property type="molecule type" value="Genomic_DNA"/>
</dbReference>
<sequence>MISYPHLLSPDSSEGTSSEMDLLSGLWQPLLARLLIGSPAKLRLKTGETTMESANKEKQEMFEDPNATSFKIDGRVILDFRGQEHTLCVMEVARSPQLSKVHSDGAKVIREAKNIANCLVEILPDDKDLLYNSTAFGIQTAGLSGCIFSLLLVALALYVAVPEASFELPTSVTTLPKFKSVINTLYELRDNLNCLGSLTRDNLTKRKTLADQLEFIEKEEGLQRRARANGSWRTQ</sequence>
<dbReference type="RefSeq" id="XP_021885014.1">
    <property type="nucleotide sequence ID" value="XM_022029455.1"/>
</dbReference>
<reference evidence="1 2" key="1">
    <citation type="submission" date="2016-07" db="EMBL/GenBank/DDBJ databases">
        <title>Pervasive Adenine N6-methylation of Active Genes in Fungi.</title>
        <authorList>
            <consortium name="DOE Joint Genome Institute"/>
            <person name="Mondo S.J."/>
            <person name="Dannebaum R.O."/>
            <person name="Kuo R.C."/>
            <person name="Labutti K."/>
            <person name="Haridas S."/>
            <person name="Kuo A."/>
            <person name="Salamov A."/>
            <person name="Ahrendt S.R."/>
            <person name="Lipzen A."/>
            <person name="Sullivan W."/>
            <person name="Andreopoulos W.B."/>
            <person name="Clum A."/>
            <person name="Lindquist E."/>
            <person name="Daum C."/>
            <person name="Ramamoorthy G.K."/>
            <person name="Gryganskyi A."/>
            <person name="Culley D."/>
            <person name="Magnuson J.K."/>
            <person name="James T.Y."/>
            <person name="O'Malley M.A."/>
            <person name="Stajich J.E."/>
            <person name="Spatafora J.W."/>
            <person name="Visel A."/>
            <person name="Grigoriev I.V."/>
        </authorList>
    </citation>
    <scope>NUCLEOTIDE SEQUENCE [LARGE SCALE GENOMIC DNA]</scope>
    <source>
        <strain evidence="1 2">NRRL 3116</strain>
    </source>
</reference>
<dbReference type="InParanoid" id="A0A1Y2GYD2"/>
<protein>
    <submittedName>
        <fullName evidence="1">Uncharacterized protein</fullName>
    </submittedName>
</protein>
<proteinExistence type="predicted"/>
<dbReference type="OrthoDB" id="2255497at2759"/>
<name>A0A1Y2GYD2_9FUNG</name>
<dbReference type="GeneID" id="33571298"/>
<organism evidence="1 2">
    <name type="scientific">Lobosporangium transversale</name>
    <dbReference type="NCBI Taxonomy" id="64571"/>
    <lineage>
        <taxon>Eukaryota</taxon>
        <taxon>Fungi</taxon>
        <taxon>Fungi incertae sedis</taxon>
        <taxon>Mucoromycota</taxon>
        <taxon>Mortierellomycotina</taxon>
        <taxon>Mortierellomycetes</taxon>
        <taxon>Mortierellales</taxon>
        <taxon>Mortierellaceae</taxon>
        <taxon>Lobosporangium</taxon>
    </lineage>
</organism>
<gene>
    <name evidence="1" type="ORF">BCR41DRAFT_411667</name>
</gene>
<comment type="caution">
    <text evidence="1">The sequence shown here is derived from an EMBL/GenBank/DDBJ whole genome shotgun (WGS) entry which is preliminary data.</text>
</comment>
<keyword evidence="2" id="KW-1185">Reference proteome</keyword>